<dbReference type="EMBL" id="AZHX01001457">
    <property type="protein sequence ID" value="ETX03163.1"/>
    <property type="molecule type" value="Genomic_DNA"/>
</dbReference>
<keyword evidence="1" id="KW-0472">Membrane</keyword>
<name>W4LZ28_9BACT</name>
<evidence type="ECO:0000313" key="2">
    <source>
        <dbReference type="EMBL" id="ETX03163.1"/>
    </source>
</evidence>
<evidence type="ECO:0000256" key="1">
    <source>
        <dbReference type="SAM" id="Phobius"/>
    </source>
</evidence>
<evidence type="ECO:0000313" key="3">
    <source>
        <dbReference type="Proteomes" id="UP000019140"/>
    </source>
</evidence>
<accession>W4LZ28</accession>
<gene>
    <name evidence="2" type="ORF">ETSY2_34050</name>
</gene>
<dbReference type="Proteomes" id="UP000019140">
    <property type="component" value="Unassembled WGS sequence"/>
</dbReference>
<keyword evidence="1" id="KW-0812">Transmembrane</keyword>
<comment type="caution">
    <text evidence="2">The sequence shown here is derived from an EMBL/GenBank/DDBJ whole genome shotgun (WGS) entry which is preliminary data.</text>
</comment>
<dbReference type="AlphaFoldDB" id="W4LZ28"/>
<protein>
    <submittedName>
        <fullName evidence="2">Uncharacterized protein</fullName>
    </submittedName>
</protein>
<dbReference type="HOGENOM" id="CLU_2367611_0_0_7"/>
<keyword evidence="3" id="KW-1185">Reference proteome</keyword>
<organism evidence="2 3">
    <name type="scientific">Candidatus Entotheonella gemina</name>
    <dbReference type="NCBI Taxonomy" id="1429439"/>
    <lineage>
        <taxon>Bacteria</taxon>
        <taxon>Pseudomonadati</taxon>
        <taxon>Nitrospinota/Tectimicrobiota group</taxon>
        <taxon>Candidatus Tectimicrobiota</taxon>
        <taxon>Candidatus Entotheonellia</taxon>
        <taxon>Candidatus Entotheonellales</taxon>
        <taxon>Candidatus Entotheonellaceae</taxon>
        <taxon>Candidatus Entotheonella</taxon>
    </lineage>
</organism>
<reference evidence="2 3" key="1">
    <citation type="journal article" date="2014" name="Nature">
        <title>An environmental bacterial taxon with a large and distinct metabolic repertoire.</title>
        <authorList>
            <person name="Wilson M.C."/>
            <person name="Mori T."/>
            <person name="Ruckert C."/>
            <person name="Uria A.R."/>
            <person name="Helf M.J."/>
            <person name="Takada K."/>
            <person name="Gernert C."/>
            <person name="Steffens U.A."/>
            <person name="Heycke N."/>
            <person name="Schmitt S."/>
            <person name="Rinke C."/>
            <person name="Helfrich E.J."/>
            <person name="Brachmann A.O."/>
            <person name="Gurgui C."/>
            <person name="Wakimoto T."/>
            <person name="Kracht M."/>
            <person name="Crusemann M."/>
            <person name="Hentschel U."/>
            <person name="Abe I."/>
            <person name="Matsunaga S."/>
            <person name="Kalinowski J."/>
            <person name="Takeyama H."/>
            <person name="Piel J."/>
        </authorList>
    </citation>
    <scope>NUCLEOTIDE SEQUENCE [LARGE SCALE GENOMIC DNA]</scope>
    <source>
        <strain evidence="3">TSY2</strain>
    </source>
</reference>
<keyword evidence="1" id="KW-1133">Transmembrane helix</keyword>
<proteinExistence type="predicted"/>
<sequence>MASGNPAPHQATTNQNAVTAEIFVDTVRSLVRPFLAVSFTYAAIRLTFSGMLPASVIGTAATAIASFYFGERSVRKGILAEHETHAAPSPAREGGSGSA</sequence>
<feature type="transmembrane region" description="Helical" evidence="1">
    <location>
        <begin position="42"/>
        <end position="69"/>
    </location>
</feature>